<dbReference type="GO" id="GO:0046872">
    <property type="term" value="F:metal ion binding"/>
    <property type="evidence" value="ECO:0007669"/>
    <property type="project" value="UniProtKB-KW"/>
</dbReference>
<evidence type="ECO:0000256" key="6">
    <source>
        <dbReference type="ARBA" id="ARBA00052181"/>
    </source>
</evidence>
<dbReference type="EMBL" id="JANAVB010022808">
    <property type="protein sequence ID" value="KAJ6823450.1"/>
    <property type="molecule type" value="Genomic_DNA"/>
</dbReference>
<name>A0AAX6G479_IRIPA</name>
<evidence type="ECO:0000259" key="10">
    <source>
        <dbReference type="PROSITE" id="PS51471"/>
    </source>
</evidence>
<dbReference type="Pfam" id="PF03171">
    <property type="entry name" value="2OG-FeII_Oxy"/>
    <property type="match status" value="1"/>
</dbReference>
<evidence type="ECO:0000256" key="3">
    <source>
        <dbReference type="ARBA" id="ARBA00022964"/>
    </source>
</evidence>
<comment type="catalytic activity">
    <reaction evidence="6">
        <text>gibberellin A20 + 2-oxoglutarate + O2 = gibberellin A1 + succinate + CO2</text>
        <dbReference type="Rhea" id="RHEA:10104"/>
        <dbReference type="ChEBI" id="CHEBI:15379"/>
        <dbReference type="ChEBI" id="CHEBI:16526"/>
        <dbReference type="ChEBI" id="CHEBI:16810"/>
        <dbReference type="ChEBI" id="CHEBI:30031"/>
        <dbReference type="ChEBI" id="CHEBI:58524"/>
        <dbReference type="ChEBI" id="CHEBI:58526"/>
        <dbReference type="EC" id="1.14.11.15"/>
    </reaction>
</comment>
<evidence type="ECO:0000256" key="4">
    <source>
        <dbReference type="ARBA" id="ARBA00023002"/>
    </source>
</evidence>
<comment type="cofactor">
    <cofactor evidence="1">
        <name>L-ascorbate</name>
        <dbReference type="ChEBI" id="CHEBI:38290"/>
    </cofactor>
</comment>
<dbReference type="Gene3D" id="2.60.120.330">
    <property type="entry name" value="B-lactam Antibiotic, Isopenicillin N Synthase, Chain"/>
    <property type="match status" value="1"/>
</dbReference>
<reference evidence="11" key="2">
    <citation type="submission" date="2023-04" db="EMBL/GenBank/DDBJ databases">
        <authorList>
            <person name="Bruccoleri R.E."/>
            <person name="Oakeley E.J."/>
            <person name="Faust A.-M."/>
            <person name="Dessus-Babus S."/>
            <person name="Altorfer M."/>
            <person name="Burckhardt D."/>
            <person name="Oertli M."/>
            <person name="Naumann U."/>
            <person name="Petersen F."/>
            <person name="Wong J."/>
        </authorList>
    </citation>
    <scope>NUCLEOTIDE SEQUENCE</scope>
    <source>
        <strain evidence="11">GSM-AAB239-AS_SAM_17_03QT</strain>
        <tissue evidence="11">Leaf</tissue>
    </source>
</reference>
<evidence type="ECO:0000256" key="5">
    <source>
        <dbReference type="ARBA" id="ARBA00023004"/>
    </source>
</evidence>
<keyword evidence="12" id="KW-1185">Reference proteome</keyword>
<comment type="similarity">
    <text evidence="8">Belongs to the iron/ascorbate-dependent oxidoreductase family.</text>
</comment>
<feature type="domain" description="Fe2OG dioxygenase" evidence="10">
    <location>
        <begin position="204"/>
        <end position="305"/>
    </location>
</feature>
<evidence type="ECO:0000256" key="7">
    <source>
        <dbReference type="ARBA" id="ARBA00066695"/>
    </source>
</evidence>
<dbReference type="GO" id="GO:0009686">
    <property type="term" value="P:gibberellin biosynthetic process"/>
    <property type="evidence" value="ECO:0007669"/>
    <property type="project" value="UniProtKB-ARBA"/>
</dbReference>
<feature type="coiled-coil region" evidence="9">
    <location>
        <begin position="158"/>
        <end position="185"/>
    </location>
</feature>
<proteinExistence type="inferred from homology"/>
<organism evidence="11 12">
    <name type="scientific">Iris pallida</name>
    <name type="common">Sweet iris</name>
    <dbReference type="NCBI Taxonomy" id="29817"/>
    <lineage>
        <taxon>Eukaryota</taxon>
        <taxon>Viridiplantae</taxon>
        <taxon>Streptophyta</taxon>
        <taxon>Embryophyta</taxon>
        <taxon>Tracheophyta</taxon>
        <taxon>Spermatophyta</taxon>
        <taxon>Magnoliopsida</taxon>
        <taxon>Liliopsida</taxon>
        <taxon>Asparagales</taxon>
        <taxon>Iridaceae</taxon>
        <taxon>Iridoideae</taxon>
        <taxon>Irideae</taxon>
        <taxon>Iris</taxon>
    </lineage>
</organism>
<evidence type="ECO:0000256" key="1">
    <source>
        <dbReference type="ARBA" id="ARBA00001961"/>
    </source>
</evidence>
<dbReference type="InterPro" id="IPR027443">
    <property type="entry name" value="IPNS-like_sf"/>
</dbReference>
<sequence>MPSLSMETPHHPHRLDKFEFESTTEVPDSHAWPALAVHDYPSASSPGSESESVPLVDLASTTGDVVAEIGKACEGWGAFQVVGHDATVELLDSLESEARRLFRLPAHRKLGAAKSPGSITGYGLPPISSFFSKRMWSEGFTISGSPVDDARKLWPQDHARFCEVIEEYNKEMKKLAERLMQLMLLSLGLTAQDDQEEEEEYFRDITAALQLNSYPACPEPDRAMGLASHTDSGLLTILHQSSAASGLQLLHSDRWVSVPPVPGALVVIIGDLGHVLSNGRFKSVVHRAVVNRTHHRISAAYLCGPRPDVKVSPIRRPAGRGTRQAYRAVTWREYLGLRAKFFDKAMELLRVDGDVIFDGDDEQKISSGKNGTGCCCAKQNVAVCM</sequence>
<dbReference type="EC" id="1.14.11.15" evidence="7"/>
<evidence type="ECO:0000313" key="11">
    <source>
        <dbReference type="EMBL" id="KAJ6823450.1"/>
    </source>
</evidence>
<keyword evidence="4 8" id="KW-0560">Oxidoreductase</keyword>
<keyword evidence="3" id="KW-0223">Dioxygenase</keyword>
<dbReference type="PROSITE" id="PS51471">
    <property type="entry name" value="FE2OG_OXY"/>
    <property type="match status" value="1"/>
</dbReference>
<reference evidence="11" key="1">
    <citation type="journal article" date="2023" name="GigaByte">
        <title>Genome assembly of the bearded iris, Iris pallida Lam.</title>
        <authorList>
            <person name="Bruccoleri R.E."/>
            <person name="Oakeley E.J."/>
            <person name="Faust A.M.E."/>
            <person name="Altorfer M."/>
            <person name="Dessus-Babus S."/>
            <person name="Burckhardt D."/>
            <person name="Oertli M."/>
            <person name="Naumann U."/>
            <person name="Petersen F."/>
            <person name="Wong J."/>
        </authorList>
    </citation>
    <scope>NUCLEOTIDE SEQUENCE</scope>
    <source>
        <strain evidence="11">GSM-AAB239-AS_SAM_17_03QT</strain>
    </source>
</reference>
<comment type="caution">
    <text evidence="11">The sequence shown here is derived from an EMBL/GenBank/DDBJ whole genome shotgun (WGS) entry which is preliminary data.</text>
</comment>
<gene>
    <name evidence="11" type="ORF">M6B38_383615</name>
</gene>
<dbReference type="InterPro" id="IPR026992">
    <property type="entry name" value="DIOX_N"/>
</dbReference>
<evidence type="ECO:0000256" key="8">
    <source>
        <dbReference type="RuleBase" id="RU003682"/>
    </source>
</evidence>
<evidence type="ECO:0000256" key="2">
    <source>
        <dbReference type="ARBA" id="ARBA00022723"/>
    </source>
</evidence>
<keyword evidence="5 8" id="KW-0408">Iron</keyword>
<protein>
    <recommendedName>
        <fullName evidence="7">gibberellin 3beta-dioxygenase</fullName>
        <ecNumber evidence="7">1.14.11.15</ecNumber>
    </recommendedName>
</protein>
<dbReference type="Proteomes" id="UP001140949">
    <property type="component" value="Unassembled WGS sequence"/>
</dbReference>
<accession>A0AAX6G479</accession>
<dbReference type="InterPro" id="IPR005123">
    <property type="entry name" value="Oxoglu/Fe-dep_dioxygenase_dom"/>
</dbReference>
<dbReference type="PANTHER" id="PTHR47990">
    <property type="entry name" value="2-OXOGLUTARATE (2OG) AND FE(II)-DEPENDENT OXYGENASE SUPERFAMILY PROTEIN-RELATED"/>
    <property type="match status" value="1"/>
</dbReference>
<dbReference type="InterPro" id="IPR050231">
    <property type="entry name" value="Iron_ascorbate_oxido_reductase"/>
</dbReference>
<keyword evidence="9" id="KW-0175">Coiled coil</keyword>
<dbReference type="Pfam" id="PF14226">
    <property type="entry name" value="DIOX_N"/>
    <property type="match status" value="1"/>
</dbReference>
<dbReference type="GO" id="GO:0016707">
    <property type="term" value="F:gibberellin 3-beta-dioxygenase activity"/>
    <property type="evidence" value="ECO:0007669"/>
    <property type="project" value="UniProtKB-EC"/>
</dbReference>
<evidence type="ECO:0000256" key="9">
    <source>
        <dbReference type="SAM" id="Coils"/>
    </source>
</evidence>
<dbReference type="AlphaFoldDB" id="A0AAX6G479"/>
<keyword evidence="2 8" id="KW-0479">Metal-binding</keyword>
<dbReference type="InterPro" id="IPR044861">
    <property type="entry name" value="IPNS-like_FE2OG_OXY"/>
</dbReference>
<dbReference type="SUPFAM" id="SSF51197">
    <property type="entry name" value="Clavaminate synthase-like"/>
    <property type="match status" value="1"/>
</dbReference>
<dbReference type="FunFam" id="2.60.120.330:FF:000013">
    <property type="entry name" value="Gibberellin 3-beta-dioxygenase 1"/>
    <property type="match status" value="1"/>
</dbReference>
<evidence type="ECO:0000313" key="12">
    <source>
        <dbReference type="Proteomes" id="UP001140949"/>
    </source>
</evidence>